<dbReference type="Proteomes" id="UP000014254">
    <property type="component" value="Unassembled WGS sequence"/>
</dbReference>
<organism evidence="1 2">
    <name type="scientific">Mucor circinelloides f. circinelloides (strain 1006PhL)</name>
    <name type="common">Mucormycosis agent</name>
    <name type="synonym">Calyptromyces circinelloides</name>
    <dbReference type="NCBI Taxonomy" id="1220926"/>
    <lineage>
        <taxon>Eukaryota</taxon>
        <taxon>Fungi</taxon>
        <taxon>Fungi incertae sedis</taxon>
        <taxon>Mucoromycota</taxon>
        <taxon>Mucoromycotina</taxon>
        <taxon>Mucoromycetes</taxon>
        <taxon>Mucorales</taxon>
        <taxon>Mucorineae</taxon>
        <taxon>Mucoraceae</taxon>
        <taxon>Mucor</taxon>
    </lineage>
</organism>
<evidence type="ECO:0000313" key="1">
    <source>
        <dbReference type="EMBL" id="EPB88368.1"/>
    </source>
</evidence>
<name>S2JZT9_MUCC1</name>
<dbReference type="EMBL" id="KE123952">
    <property type="protein sequence ID" value="EPB88368.1"/>
    <property type="molecule type" value="Genomic_DNA"/>
</dbReference>
<dbReference type="AlphaFoldDB" id="S2JZT9"/>
<dbReference type="OrthoDB" id="2293070at2759"/>
<reference evidence="2" key="1">
    <citation type="submission" date="2013-05" db="EMBL/GenBank/DDBJ databases">
        <title>The Genome sequence of Mucor circinelloides f. circinelloides 1006PhL.</title>
        <authorList>
            <consortium name="The Broad Institute Genomics Platform"/>
            <person name="Cuomo C."/>
            <person name="Earl A."/>
            <person name="Findley K."/>
            <person name="Lee S.C."/>
            <person name="Walker B."/>
            <person name="Young S."/>
            <person name="Zeng Q."/>
            <person name="Gargeya S."/>
            <person name="Fitzgerald M."/>
            <person name="Haas B."/>
            <person name="Abouelleil A."/>
            <person name="Allen A.W."/>
            <person name="Alvarado L."/>
            <person name="Arachchi H.M."/>
            <person name="Berlin A.M."/>
            <person name="Chapman S.B."/>
            <person name="Gainer-Dewar J."/>
            <person name="Goldberg J."/>
            <person name="Griggs A."/>
            <person name="Gujja S."/>
            <person name="Hansen M."/>
            <person name="Howarth C."/>
            <person name="Imamovic A."/>
            <person name="Ireland A."/>
            <person name="Larimer J."/>
            <person name="McCowan C."/>
            <person name="Murphy C."/>
            <person name="Pearson M."/>
            <person name="Poon T.W."/>
            <person name="Priest M."/>
            <person name="Roberts A."/>
            <person name="Saif S."/>
            <person name="Shea T."/>
            <person name="Sisk P."/>
            <person name="Sykes S."/>
            <person name="Wortman J."/>
            <person name="Nusbaum C."/>
            <person name="Birren B."/>
        </authorList>
    </citation>
    <scope>NUCLEOTIDE SEQUENCE [LARGE SCALE GENOMIC DNA]</scope>
    <source>
        <strain evidence="2">1006PhL</strain>
    </source>
</reference>
<evidence type="ECO:0000313" key="2">
    <source>
        <dbReference type="Proteomes" id="UP000014254"/>
    </source>
</evidence>
<proteinExistence type="predicted"/>
<protein>
    <submittedName>
        <fullName evidence="1">Uncharacterized protein</fullName>
    </submittedName>
</protein>
<keyword evidence="2" id="KW-1185">Reference proteome</keyword>
<dbReference type="VEuPathDB" id="FungiDB:HMPREF1544_04834"/>
<gene>
    <name evidence="1" type="ORF">HMPREF1544_04834</name>
</gene>
<dbReference type="OMA" id="HYEEIKN"/>
<sequence length="138" mass="16197">MVSPDLNNLLESEDLMVKAVHDKVDNVKKQLGKVTKQEIKIKGAAQKKANAGLDMVNNIKMAIRTHQHAKKRLSHYEEIKNNTLNNIILPTITEELQIIKRKYDNKQIYSIKRQQYIQQFFDNKREAFIFARKHLKNL</sequence>
<accession>S2JZT9</accession>
<dbReference type="InParanoid" id="S2JZT9"/>